<keyword evidence="2" id="KW-0677">Repeat</keyword>
<organism evidence="6 7">
    <name type="scientific">Raphanus sativus</name>
    <name type="common">Radish</name>
    <name type="synonym">Raphanus raphanistrum var. sativus</name>
    <dbReference type="NCBI Taxonomy" id="3726"/>
    <lineage>
        <taxon>Eukaryota</taxon>
        <taxon>Viridiplantae</taxon>
        <taxon>Streptophyta</taxon>
        <taxon>Embryophyta</taxon>
        <taxon>Tracheophyta</taxon>
        <taxon>Spermatophyta</taxon>
        <taxon>Magnoliopsida</taxon>
        <taxon>eudicotyledons</taxon>
        <taxon>Gunneridae</taxon>
        <taxon>Pentapetalae</taxon>
        <taxon>rosids</taxon>
        <taxon>malvids</taxon>
        <taxon>Brassicales</taxon>
        <taxon>Brassicaceae</taxon>
        <taxon>Brassiceae</taxon>
        <taxon>Raphanus</taxon>
    </lineage>
</organism>
<dbReference type="AlphaFoldDB" id="A0A9W3C1P5"/>
<keyword evidence="1" id="KW-0479">Metal-binding</keyword>
<reference evidence="7" key="2">
    <citation type="submission" date="2025-08" db="UniProtKB">
        <authorList>
            <consortium name="RefSeq"/>
        </authorList>
    </citation>
    <scope>IDENTIFICATION</scope>
    <source>
        <tissue evidence="7">Leaf</tissue>
    </source>
</reference>
<dbReference type="KEGG" id="rsz:108838285"/>
<dbReference type="Pfam" id="PF22926">
    <property type="entry name" value="C1-like_CT"/>
    <property type="match status" value="1"/>
</dbReference>
<dbReference type="Pfam" id="PF03107">
    <property type="entry name" value="C1_2"/>
    <property type="match status" value="5"/>
</dbReference>
<keyword evidence="6" id="KW-1185">Reference proteome</keyword>
<reference evidence="6" key="1">
    <citation type="journal article" date="2019" name="Database">
        <title>The radish genome database (RadishGD): an integrated information resource for radish genomics.</title>
        <authorList>
            <person name="Yu H.J."/>
            <person name="Baek S."/>
            <person name="Lee Y.J."/>
            <person name="Cho A."/>
            <person name="Mun J.H."/>
        </authorList>
    </citation>
    <scope>NUCLEOTIDE SEQUENCE [LARGE SCALE GENOMIC DNA]</scope>
    <source>
        <strain evidence="6">cv. WK10039</strain>
    </source>
</reference>
<protein>
    <submittedName>
        <fullName evidence="7">Uncharacterized protein LOC108838285</fullName>
    </submittedName>
</protein>
<feature type="domain" description="Phorbol-ester/DAG-type" evidence="5">
    <location>
        <begin position="69"/>
        <end position="134"/>
    </location>
</feature>
<gene>
    <name evidence="7" type="primary">LOC108838285</name>
</gene>
<dbReference type="InterPro" id="IPR001965">
    <property type="entry name" value="Znf_PHD"/>
</dbReference>
<keyword evidence="3" id="KW-0863">Zinc-finger</keyword>
<evidence type="ECO:0000256" key="2">
    <source>
        <dbReference type="ARBA" id="ARBA00022737"/>
    </source>
</evidence>
<dbReference type="GeneID" id="108838285"/>
<sequence>MNTHFWSPAHSDETAEDDSVLAKHPRIPYTYFCGDCPENIDPFEPSWDCDSCNKMWHLGCIPNSPDDINHPFHPYHPLELLIDVPQPPHHSKGKCDACQQELKSYFYHCSKCDFSMHVRCSKNPPPPTVETPKCHEHALTCMVRDDTFTCNACGTHGERCPYVCAPCGVMFHRECINLPHVININRHDHRVSHTYSLGFGNWNCMICHKKVDWRYGAYTCSTCPDNYVVHSKCATRVDVWDGKELEGVPEENFDSSPFKVIEEGISIKHFSHEHILYKIEEEGDIDTQRDGSIRCKSCLHPIFSEKHYKCMECNFIIHETCANLPLRKRHWLSTKRFYLNANEDNTNKALFQCGACETPSNGFRYRTSEGLSLDMRCAFVISSYCDYGCHPHTLFLTTLDKGFCGGCKLTKKHVLRCTESECDFSLCLACATLPKKIKRKGDAHFLFLRRGEKASGKYWCEVCETILDPHKEWFYACHVSGVTFHIRCVVGEFPNAKPGFTYHYQCVLGEAPSLIHARSYRTTQYDEEIIRLVPNDRITRPKCGSCGSRCLRPLILELYLYQTYDNIGDCAVILRAAIRATVPSAFLKILQTTHSLGYSFGSPLYDEIITFCLDLGELDAAIAIVADMVDHMDYCP</sequence>
<dbReference type="InterPro" id="IPR054483">
    <property type="entry name" value="DC1-like_CT"/>
</dbReference>
<evidence type="ECO:0000259" key="5">
    <source>
        <dbReference type="PROSITE" id="PS50081"/>
    </source>
</evidence>
<dbReference type="PANTHER" id="PTHR32410">
    <property type="entry name" value="CYSTEINE/HISTIDINE-RICH C1 DOMAIN FAMILY PROTEIN"/>
    <property type="match status" value="1"/>
</dbReference>
<dbReference type="SMART" id="SM00249">
    <property type="entry name" value="PHD"/>
    <property type="match status" value="4"/>
</dbReference>
<evidence type="ECO:0000256" key="3">
    <source>
        <dbReference type="ARBA" id="ARBA00022771"/>
    </source>
</evidence>
<dbReference type="PROSITE" id="PS50081">
    <property type="entry name" value="ZF_DAG_PE_2"/>
    <property type="match status" value="1"/>
</dbReference>
<dbReference type="OrthoDB" id="938199at2759"/>
<evidence type="ECO:0000256" key="4">
    <source>
        <dbReference type="ARBA" id="ARBA00022833"/>
    </source>
</evidence>
<dbReference type="PANTHER" id="PTHR32410:SF174">
    <property type="entry name" value="CYSTEINE_HISTIDINE-RICH C1 DOMAIN FAMILY PROTEIN"/>
    <property type="match status" value="1"/>
</dbReference>
<dbReference type="SUPFAM" id="SSF57889">
    <property type="entry name" value="Cysteine-rich domain"/>
    <property type="match status" value="4"/>
</dbReference>
<dbReference type="InterPro" id="IPR053192">
    <property type="entry name" value="Vacuole_Formation_Reg"/>
</dbReference>
<proteinExistence type="predicted"/>
<evidence type="ECO:0000313" key="6">
    <source>
        <dbReference type="Proteomes" id="UP000504610"/>
    </source>
</evidence>
<dbReference type="RefSeq" id="XP_056845495.1">
    <property type="nucleotide sequence ID" value="XM_056989515.1"/>
</dbReference>
<keyword evidence="4" id="KW-0862">Zinc</keyword>
<name>A0A9W3C1P5_RAPSA</name>
<evidence type="ECO:0000313" key="7">
    <source>
        <dbReference type="RefSeq" id="XP_056845495.1"/>
    </source>
</evidence>
<dbReference type="InterPro" id="IPR004146">
    <property type="entry name" value="DC1"/>
</dbReference>
<dbReference type="GO" id="GO:0008270">
    <property type="term" value="F:zinc ion binding"/>
    <property type="evidence" value="ECO:0007669"/>
    <property type="project" value="UniProtKB-KW"/>
</dbReference>
<evidence type="ECO:0000256" key="1">
    <source>
        <dbReference type="ARBA" id="ARBA00022723"/>
    </source>
</evidence>
<accession>A0A9W3C1P5</accession>
<dbReference type="InterPro" id="IPR002219">
    <property type="entry name" value="PKC_DAG/PE"/>
</dbReference>
<dbReference type="InterPro" id="IPR046349">
    <property type="entry name" value="C1-like_sf"/>
</dbReference>
<dbReference type="Proteomes" id="UP000504610">
    <property type="component" value="Chromosome 6"/>
</dbReference>